<dbReference type="InterPro" id="IPR021077">
    <property type="entry name" value="Phage_phi-Lf_Orf112"/>
</dbReference>
<dbReference type="RefSeq" id="WP_197612105.1">
    <property type="nucleotide sequence ID" value="NZ_JAHWBK010000003.1"/>
</dbReference>
<accession>A0ABT2XCE2</accession>
<dbReference type="Pfam" id="PF12375">
    <property type="entry name" value="DUF3653"/>
    <property type="match status" value="1"/>
</dbReference>
<evidence type="ECO:0000313" key="2">
    <source>
        <dbReference type="Proteomes" id="UP001208054"/>
    </source>
</evidence>
<evidence type="ECO:0000313" key="1">
    <source>
        <dbReference type="EMBL" id="MCV0323610.1"/>
    </source>
</evidence>
<dbReference type="Proteomes" id="UP001208054">
    <property type="component" value="Unassembled WGS sequence"/>
</dbReference>
<name>A0ABT2XCE2_9GAMM</name>
<proteinExistence type="predicted"/>
<gene>
    <name evidence="1" type="ORF">KYJ44_04705</name>
</gene>
<keyword evidence="2" id="KW-1185">Reference proteome</keyword>
<protein>
    <submittedName>
        <fullName evidence="1">Phage protein</fullName>
    </submittedName>
</protein>
<reference evidence="1 2" key="1">
    <citation type="submission" date="2021-07" db="EMBL/GenBank/DDBJ databases">
        <title>Clinical implication of Pseudomonas aeruginosa: further insight on the antimicrobial resistance.</title>
        <authorList>
            <person name="Macori G."/>
            <person name="Fanning S."/>
            <person name="Alqahtani A."/>
        </authorList>
    </citation>
    <scope>NUCLEOTIDE SEQUENCE [LARGE SCALE GENOMIC DNA]</scope>
    <source>
        <strain evidence="1 2">CFS3442</strain>
    </source>
</reference>
<comment type="caution">
    <text evidence="1">The sequence shown here is derived from an EMBL/GenBank/DDBJ whole genome shotgun (WGS) entry which is preliminary data.</text>
</comment>
<organism evidence="1 2">
    <name type="scientific">Stenotrophomonas riyadhensis</name>
    <dbReference type="NCBI Taxonomy" id="2859893"/>
    <lineage>
        <taxon>Bacteria</taxon>
        <taxon>Pseudomonadati</taxon>
        <taxon>Pseudomonadota</taxon>
        <taxon>Gammaproteobacteria</taxon>
        <taxon>Lysobacterales</taxon>
        <taxon>Lysobacteraceae</taxon>
        <taxon>Stenotrophomonas</taxon>
    </lineage>
</organism>
<dbReference type="EMBL" id="JAHWBK010000003">
    <property type="protein sequence ID" value="MCV0323610.1"/>
    <property type="molecule type" value="Genomic_DNA"/>
</dbReference>
<sequence length="123" mass="13733">MIEIDPHDRTDLTGPWAGFGFQGGHMFTPEGHQLDPCDMTWWSLTCNIAREWRLMMAEARTGLAERSVPVSKGSATAKSGMIYLAEVLRIRRERRLAGCGPDSDAEPSNVVYLSCGPRPRQRV</sequence>